<evidence type="ECO:0000313" key="2">
    <source>
        <dbReference type="EnsemblPlants" id="LPERR09G03870.1"/>
    </source>
</evidence>
<dbReference type="InterPro" id="IPR001810">
    <property type="entry name" value="F-box_dom"/>
</dbReference>
<protein>
    <recommendedName>
        <fullName evidence="1">F-box domain-containing protein</fullName>
    </recommendedName>
</protein>
<dbReference type="SUPFAM" id="SSF81383">
    <property type="entry name" value="F-box domain"/>
    <property type="match status" value="1"/>
</dbReference>
<reference evidence="2" key="3">
    <citation type="submission" date="2015-04" db="UniProtKB">
        <authorList>
            <consortium name="EnsemblPlants"/>
        </authorList>
    </citation>
    <scope>IDENTIFICATION</scope>
</reference>
<name>A0A0D9XCH6_9ORYZ</name>
<keyword evidence="3" id="KW-1185">Reference proteome</keyword>
<feature type="domain" description="F-box" evidence="1">
    <location>
        <begin position="4"/>
        <end position="41"/>
    </location>
</feature>
<dbReference type="eggNOG" id="ENOG502R73F">
    <property type="taxonomic scope" value="Eukaryota"/>
</dbReference>
<proteinExistence type="predicted"/>
<sequence>MAVNDLPDELLETTFLRVASPICLVHAASTCRRWCRIVADAGFLRLYRSKNTLTIGNYIATHTSYFATWPPGPCSSSPATMTTTMSDRFSLDFLPELQNGSPWGWGLADSHGGLLLLVPHTPYYNLMGHSVSIALCDPLTRCYRKVTPPLEDEPFICLDAFLLCAGADKDGRVTVSANFTVLLVLFHNRSATTTACIFSSTSAYGDEEEDQIMRLVRSEDIGETTGMPGVDFDMQCAGRASGSIYWGTGYGDVVIAFNESTGEFSSLKLPKYTNGQYSYHRWNFRVVAGNGAGTASIIRLVNNDLEVLRQLDSSMEWMVEKTVRISELTIGLPGWNWKDCRVDCIACGIVADAGFLRLYCSRNSLTIGNYIANDPVSSCQARPSPFCMVNILHFWPSGSWPAAVTNVKNRNNDRFSLNFLPEPKDKNSWLLADSHGSLLLFVPQRNYWSLLNPPVSFCVCEPLTRRYRIVVLPYTNGYSDNVGCIDAVLLGVGASVSNFSLLLIFSQFLSRTTAAYIFNAGAAADDNELHLARRIDLGDIVITEGVEKYPGNVMQFAVRVGGFLYWGTMYGTVLVYNESTGEISSLDLPKCTTEIDRWNFRVIGTNDGAGTVLLIRLVKNDLEVLRQIEGSKQWTVEKTLRLSELAIGLPRREDCSFEMTDGEHGGYETKILAVIGRLVVLTPLYEYEMCPFSIDLETMEVKRVYCWVFRRGRSWVFPYEPPWPPALPFRRDIDHASMAPQASDNC</sequence>
<dbReference type="InterPro" id="IPR036047">
    <property type="entry name" value="F-box-like_dom_sf"/>
</dbReference>
<evidence type="ECO:0000313" key="3">
    <source>
        <dbReference type="Proteomes" id="UP000032180"/>
    </source>
</evidence>
<dbReference type="EnsemblPlants" id="LPERR09G03870.1">
    <property type="protein sequence ID" value="LPERR09G03870.1"/>
    <property type="gene ID" value="LPERR09G03870"/>
</dbReference>
<reference evidence="2 3" key="1">
    <citation type="submission" date="2012-08" db="EMBL/GenBank/DDBJ databases">
        <title>Oryza genome evolution.</title>
        <authorList>
            <person name="Wing R.A."/>
        </authorList>
    </citation>
    <scope>NUCLEOTIDE SEQUENCE</scope>
</reference>
<dbReference type="AlphaFoldDB" id="A0A0D9XCH6"/>
<reference evidence="3" key="2">
    <citation type="submission" date="2013-12" db="EMBL/GenBank/DDBJ databases">
        <authorList>
            <person name="Yu Y."/>
            <person name="Lee S."/>
            <person name="de Baynast K."/>
            <person name="Wissotski M."/>
            <person name="Liu L."/>
            <person name="Talag J."/>
            <person name="Goicoechea J."/>
            <person name="Angelova A."/>
            <person name="Jetty R."/>
            <person name="Kudrna D."/>
            <person name="Golser W."/>
            <person name="Rivera L."/>
            <person name="Zhang J."/>
            <person name="Wing R."/>
        </authorList>
    </citation>
    <scope>NUCLEOTIDE SEQUENCE</scope>
</reference>
<organism evidence="2 3">
    <name type="scientific">Leersia perrieri</name>
    <dbReference type="NCBI Taxonomy" id="77586"/>
    <lineage>
        <taxon>Eukaryota</taxon>
        <taxon>Viridiplantae</taxon>
        <taxon>Streptophyta</taxon>
        <taxon>Embryophyta</taxon>
        <taxon>Tracheophyta</taxon>
        <taxon>Spermatophyta</taxon>
        <taxon>Magnoliopsida</taxon>
        <taxon>Liliopsida</taxon>
        <taxon>Poales</taxon>
        <taxon>Poaceae</taxon>
        <taxon>BOP clade</taxon>
        <taxon>Oryzoideae</taxon>
        <taxon>Oryzeae</taxon>
        <taxon>Oryzinae</taxon>
        <taxon>Leersia</taxon>
    </lineage>
</organism>
<evidence type="ECO:0000259" key="1">
    <source>
        <dbReference type="Pfam" id="PF12937"/>
    </source>
</evidence>
<accession>A0A0D9XCH6</accession>
<dbReference type="Gramene" id="LPERR09G03870.1">
    <property type="protein sequence ID" value="LPERR09G03870.1"/>
    <property type="gene ID" value="LPERR09G03870"/>
</dbReference>
<dbReference type="Proteomes" id="UP000032180">
    <property type="component" value="Chromosome 9"/>
</dbReference>
<dbReference type="HOGENOM" id="CLU_014645_0_0_1"/>
<dbReference type="Pfam" id="PF12937">
    <property type="entry name" value="F-box-like"/>
    <property type="match status" value="1"/>
</dbReference>
<dbReference type="PANTHER" id="PTHR33207">
    <property type="entry name" value="F-BOX DOMAIN CONTAINING PROTEIN-RELATED"/>
    <property type="match status" value="1"/>
</dbReference>